<reference evidence="7" key="2">
    <citation type="journal article" date="2019" name="bioRxiv">
        <title>Genomics, evolutionary history and diagnostics of the Alternaria alternata species group including apple and Asian pear pathotypes.</title>
        <authorList>
            <person name="Armitage A.D."/>
            <person name="Cockerton H.M."/>
            <person name="Sreenivasaprasad S."/>
            <person name="Woodhall J.W."/>
            <person name="Lane C.R."/>
            <person name="Harrison R.J."/>
            <person name="Clarkson J.P."/>
        </authorList>
    </citation>
    <scope>NUCLEOTIDE SEQUENCE [LARGE SCALE GENOMIC DNA]</scope>
    <source>
        <strain evidence="7">FERA 1177</strain>
    </source>
</reference>
<gene>
    <name evidence="5" type="ORF">AA0117_g3532</name>
    <name evidence="4" type="ORF">CC77DRAFT_1083474</name>
</gene>
<dbReference type="VEuPathDB" id="FungiDB:CC77DRAFT_1083474"/>
<evidence type="ECO:0000313" key="5">
    <source>
        <dbReference type="EMBL" id="RYN79586.1"/>
    </source>
</evidence>
<dbReference type="OMA" id="AGVMMMK"/>
<evidence type="ECO:0000256" key="1">
    <source>
        <dbReference type="ARBA" id="ARBA00006484"/>
    </source>
</evidence>
<keyword evidence="3" id="KW-0560">Oxidoreductase</keyword>
<dbReference type="InterPro" id="IPR020904">
    <property type="entry name" value="Sc_DH/Rdtase_CS"/>
</dbReference>
<dbReference type="Proteomes" id="UP000291422">
    <property type="component" value="Unassembled WGS sequence"/>
</dbReference>
<evidence type="ECO:0000256" key="3">
    <source>
        <dbReference type="ARBA" id="ARBA00023002"/>
    </source>
</evidence>
<evidence type="ECO:0000313" key="7">
    <source>
        <dbReference type="Proteomes" id="UP000291422"/>
    </source>
</evidence>
<dbReference type="InterPro" id="IPR002347">
    <property type="entry name" value="SDR_fam"/>
</dbReference>
<evidence type="ECO:0000256" key="2">
    <source>
        <dbReference type="ARBA" id="ARBA00022857"/>
    </source>
</evidence>
<accession>A0A177D3B0</accession>
<dbReference type="STRING" id="5599.A0A177D3B0"/>
<dbReference type="PROSITE" id="PS00061">
    <property type="entry name" value="ADH_SHORT"/>
    <property type="match status" value="1"/>
</dbReference>
<dbReference type="GO" id="GO:0016614">
    <property type="term" value="F:oxidoreductase activity, acting on CH-OH group of donors"/>
    <property type="evidence" value="ECO:0007669"/>
    <property type="project" value="UniProtKB-ARBA"/>
</dbReference>
<dbReference type="PANTHER" id="PTHR48107">
    <property type="entry name" value="NADPH-DEPENDENT ALDEHYDE REDUCTASE-LIKE PROTEIN, CHLOROPLASTIC-RELATED"/>
    <property type="match status" value="1"/>
</dbReference>
<dbReference type="PRINTS" id="PR00081">
    <property type="entry name" value="GDHRDH"/>
</dbReference>
<dbReference type="FunFam" id="3.40.50.720:FF:000084">
    <property type="entry name" value="Short-chain dehydrogenase reductase"/>
    <property type="match status" value="1"/>
</dbReference>
<evidence type="ECO:0000313" key="6">
    <source>
        <dbReference type="Proteomes" id="UP000077248"/>
    </source>
</evidence>
<dbReference type="Proteomes" id="UP000077248">
    <property type="component" value="Unassembled WGS sequence"/>
</dbReference>
<dbReference type="PANTHER" id="PTHR48107:SF7">
    <property type="entry name" value="RE15974P"/>
    <property type="match status" value="1"/>
</dbReference>
<keyword evidence="6" id="KW-1185">Reference proteome</keyword>
<protein>
    <submittedName>
        <fullName evidence="4">Short chain dehydrogenase</fullName>
    </submittedName>
</protein>
<reference evidence="4 6" key="1">
    <citation type="submission" date="2016-05" db="EMBL/GenBank/DDBJ databases">
        <title>Comparative analysis of secretome profiles of manganese(II)-oxidizing ascomycete fungi.</title>
        <authorList>
            <consortium name="DOE Joint Genome Institute"/>
            <person name="Zeiner C.A."/>
            <person name="Purvine S.O."/>
            <person name="Zink E.M."/>
            <person name="Wu S."/>
            <person name="Pasa-Tolic L."/>
            <person name="Chaput D.L."/>
            <person name="Haridas S."/>
            <person name="Grigoriev I.V."/>
            <person name="Santelli C.M."/>
            <person name="Hansel C.M."/>
        </authorList>
    </citation>
    <scope>NUCLEOTIDE SEQUENCE [LARGE SCALE GENOMIC DNA]</scope>
    <source>
        <strain evidence="4 6">SRC1lrK2f</strain>
    </source>
</reference>
<dbReference type="KEGG" id="aalt:CC77DRAFT_1083474"/>
<dbReference type="Pfam" id="PF13561">
    <property type="entry name" value="adh_short_C2"/>
    <property type="match status" value="1"/>
</dbReference>
<dbReference type="InterPro" id="IPR036291">
    <property type="entry name" value="NAD(P)-bd_dom_sf"/>
</dbReference>
<reference evidence="5" key="3">
    <citation type="journal article" date="2019" name="J. ISSAAS">
        <title>Genomics, evolutionary history and diagnostics of the Alternaria alternata species group including apple and Asian pear pathotypes.</title>
        <authorList>
            <person name="Armitage A.D."/>
            <person name="Cockerton H.M."/>
            <person name="Sreenivasaprasad S."/>
            <person name="Woodhall J."/>
            <person name="Lane C."/>
            <person name="Harrison R.J."/>
            <person name="Clarkson J.P."/>
        </authorList>
    </citation>
    <scope>NUCLEOTIDE SEQUENCE</scope>
    <source>
        <strain evidence="5">FERA 1177</strain>
    </source>
</reference>
<dbReference type="RefSeq" id="XP_018379397.1">
    <property type="nucleotide sequence ID" value="XM_018529390.1"/>
</dbReference>
<name>A0A177D3B0_ALTAL</name>
<dbReference type="AlphaFoldDB" id="A0A177D3B0"/>
<sequence>MTTNTQSLPLAGKIAIVTGAARGIGASTALELAKRGAKVAITFVSPSSSELADQVVSKINNLGNGASAIKIQADAANIDSPKQIVAETIAAFGDSIDILVNNAGKEFHALLPDITVEGYQSLFDTNVRSVILMTQAVLPYLRSPGRIITVGSTLGRIGRPTHSLYSATKASLEALSRGWASELGASGHTVNVVAPALTETDMQTRSFGGEENKHVLQQQRDMTPMEHRLGKAEDIALTIAMIADPASRWITGQTIQAGGGIYMS</sequence>
<dbReference type="EMBL" id="PDXD01000005">
    <property type="protein sequence ID" value="RYN79586.1"/>
    <property type="molecule type" value="Genomic_DNA"/>
</dbReference>
<dbReference type="SUPFAM" id="SSF51735">
    <property type="entry name" value="NAD(P)-binding Rossmann-fold domains"/>
    <property type="match status" value="1"/>
</dbReference>
<evidence type="ECO:0000313" key="4">
    <source>
        <dbReference type="EMBL" id="OAG13976.1"/>
    </source>
</evidence>
<comment type="similarity">
    <text evidence="1">Belongs to the short-chain dehydrogenases/reductases (SDR) family.</text>
</comment>
<dbReference type="GeneID" id="29114984"/>
<organism evidence="4 6">
    <name type="scientific">Alternaria alternata</name>
    <name type="common">Alternaria rot fungus</name>
    <name type="synonym">Torula alternata</name>
    <dbReference type="NCBI Taxonomy" id="5599"/>
    <lineage>
        <taxon>Eukaryota</taxon>
        <taxon>Fungi</taxon>
        <taxon>Dikarya</taxon>
        <taxon>Ascomycota</taxon>
        <taxon>Pezizomycotina</taxon>
        <taxon>Dothideomycetes</taxon>
        <taxon>Pleosporomycetidae</taxon>
        <taxon>Pleosporales</taxon>
        <taxon>Pleosporineae</taxon>
        <taxon>Pleosporaceae</taxon>
        <taxon>Alternaria</taxon>
        <taxon>Alternaria sect. Alternaria</taxon>
        <taxon>Alternaria alternata complex</taxon>
    </lineage>
</organism>
<dbReference type="Gene3D" id="3.40.50.720">
    <property type="entry name" value="NAD(P)-binding Rossmann-like Domain"/>
    <property type="match status" value="1"/>
</dbReference>
<dbReference type="EMBL" id="KV441504">
    <property type="protein sequence ID" value="OAG13976.1"/>
    <property type="molecule type" value="Genomic_DNA"/>
</dbReference>
<dbReference type="PRINTS" id="PR00080">
    <property type="entry name" value="SDRFAMILY"/>
</dbReference>
<proteinExistence type="inferred from homology"/>
<keyword evidence="2" id="KW-0521">NADP</keyword>